<dbReference type="PANTHER" id="PTHR30336">
    <property type="entry name" value="INNER MEMBRANE PROTEIN, PROBABLE PERMEASE"/>
    <property type="match status" value="1"/>
</dbReference>
<organism evidence="2 3">
    <name type="scientific">Vreelandella azerica</name>
    <dbReference type="NCBI Taxonomy" id="2732867"/>
    <lineage>
        <taxon>Bacteria</taxon>
        <taxon>Pseudomonadati</taxon>
        <taxon>Pseudomonadota</taxon>
        <taxon>Gammaproteobacteria</taxon>
        <taxon>Oceanospirillales</taxon>
        <taxon>Halomonadaceae</taxon>
        <taxon>Vreelandella</taxon>
    </lineage>
</organism>
<dbReference type="InterPro" id="IPR051599">
    <property type="entry name" value="Cell_Envelope_Assoc"/>
</dbReference>
<dbReference type="InterPro" id="IPR003848">
    <property type="entry name" value="DUF218"/>
</dbReference>
<accession>A0A7Y3XBT9</accession>
<dbReference type="GO" id="GO:0000270">
    <property type="term" value="P:peptidoglycan metabolic process"/>
    <property type="evidence" value="ECO:0007669"/>
    <property type="project" value="TreeGrafter"/>
</dbReference>
<reference evidence="2 3" key="2">
    <citation type="submission" date="2020-06" db="EMBL/GenBank/DDBJ databases">
        <title>Halomonas songnenensis sp. nov., a moderately halophilic bacterium isolated from saline and alkaline soils.</title>
        <authorList>
            <person name="Jiang J."/>
            <person name="Pan Y."/>
        </authorList>
    </citation>
    <scope>NUCLEOTIDE SEQUENCE [LARGE SCALE GENOMIC DNA]</scope>
    <source>
        <strain evidence="2 3">TBZ9</strain>
    </source>
</reference>
<sequence>MPLPITFALLALGGLLFWGRYRQAGAAAFGLGVAVLFLASWGPVAERLLAPLETRYQPVQSLADDSLLADEAPIEAIVVLGGGWQPHAPYANTSKLNDSSTMRLVEGIRLWRQVPELPLILTGASRRAGEAPIAEGYAEAAQALGVHEEALQALDWPTDTGQEASAVRERLGAGARILLVTSASHMPRAMRHFETVGLSPVAAPTHYLGEYHEPNGLSYWVPSARHLRKTERGIYEALGLLMVGREH</sequence>
<comment type="caution">
    <text evidence="2">The sequence shown here is derived from an EMBL/GenBank/DDBJ whole genome shotgun (WGS) entry which is preliminary data.</text>
</comment>
<reference evidence="2 3" key="1">
    <citation type="submission" date="2020-05" db="EMBL/GenBank/DDBJ databases">
        <authorList>
            <person name="Ruan W."/>
            <person name="Jeon C.O."/>
            <person name="Chun B.H."/>
        </authorList>
    </citation>
    <scope>NUCLEOTIDE SEQUENCE [LARGE SCALE GENOMIC DNA]</scope>
    <source>
        <strain evidence="2 3">TBZ9</strain>
    </source>
</reference>
<proteinExistence type="predicted"/>
<dbReference type="EMBL" id="JABFHI010000007">
    <property type="protein sequence ID" value="NOG32683.1"/>
    <property type="molecule type" value="Genomic_DNA"/>
</dbReference>
<evidence type="ECO:0000259" key="1">
    <source>
        <dbReference type="Pfam" id="PF02698"/>
    </source>
</evidence>
<protein>
    <submittedName>
        <fullName evidence="2">DUF218 domain-containing protein</fullName>
    </submittedName>
</protein>
<dbReference type="GO" id="GO:0043164">
    <property type="term" value="P:Gram-negative-bacterium-type cell wall biogenesis"/>
    <property type="evidence" value="ECO:0007669"/>
    <property type="project" value="TreeGrafter"/>
</dbReference>
<dbReference type="PANTHER" id="PTHR30336:SF4">
    <property type="entry name" value="ENVELOPE BIOGENESIS FACTOR ELYC"/>
    <property type="match status" value="1"/>
</dbReference>
<evidence type="ECO:0000313" key="3">
    <source>
        <dbReference type="Proteomes" id="UP000588806"/>
    </source>
</evidence>
<keyword evidence="3" id="KW-1185">Reference proteome</keyword>
<evidence type="ECO:0000313" key="2">
    <source>
        <dbReference type="EMBL" id="NOG32683.1"/>
    </source>
</evidence>
<dbReference type="AlphaFoldDB" id="A0A7Y3XBT9"/>
<dbReference type="CDD" id="cd06259">
    <property type="entry name" value="YdcF-like"/>
    <property type="match status" value="1"/>
</dbReference>
<dbReference type="Pfam" id="PF02698">
    <property type="entry name" value="DUF218"/>
    <property type="match status" value="1"/>
</dbReference>
<feature type="domain" description="DUF218" evidence="1">
    <location>
        <begin position="75"/>
        <end position="239"/>
    </location>
</feature>
<dbReference type="Proteomes" id="UP000588806">
    <property type="component" value="Unassembled WGS sequence"/>
</dbReference>
<dbReference type="GO" id="GO:0005886">
    <property type="term" value="C:plasma membrane"/>
    <property type="evidence" value="ECO:0007669"/>
    <property type="project" value="TreeGrafter"/>
</dbReference>
<gene>
    <name evidence="2" type="ORF">HLB35_14615</name>
</gene>
<dbReference type="RefSeq" id="WP_171703143.1">
    <property type="nucleotide sequence ID" value="NZ_JABFHI010000007.1"/>
</dbReference>
<name>A0A7Y3XBT9_9GAMM</name>